<gene>
    <name evidence="4" type="ORF">SAMN05660413_01345</name>
</gene>
<evidence type="ECO:0000256" key="1">
    <source>
        <dbReference type="SAM" id="Coils"/>
    </source>
</evidence>
<dbReference type="GO" id="GO:0003677">
    <property type="term" value="F:DNA binding"/>
    <property type="evidence" value="ECO:0007669"/>
    <property type="project" value="InterPro"/>
</dbReference>
<dbReference type="Pfam" id="PF07495">
    <property type="entry name" value="Y_Y_Y"/>
    <property type="match status" value="1"/>
</dbReference>
<protein>
    <submittedName>
        <fullName evidence="4">Regulatory protein, luxR family</fullName>
    </submittedName>
</protein>
<evidence type="ECO:0000313" key="4">
    <source>
        <dbReference type="EMBL" id="SFN49731.1"/>
    </source>
</evidence>
<dbReference type="STRING" id="287099.SAMN05660413_01345"/>
<dbReference type="Gene3D" id="1.10.10.10">
    <property type="entry name" value="Winged helix-like DNA-binding domain superfamily/Winged helix DNA-binding domain"/>
    <property type="match status" value="1"/>
</dbReference>
<dbReference type="InterPro" id="IPR013783">
    <property type="entry name" value="Ig-like_fold"/>
</dbReference>
<dbReference type="SUPFAM" id="SSF46894">
    <property type="entry name" value="C-terminal effector domain of the bipartite response regulators"/>
    <property type="match status" value="1"/>
</dbReference>
<feature type="domain" description="HTH luxR-type" evidence="3">
    <location>
        <begin position="911"/>
        <end position="967"/>
    </location>
</feature>
<feature type="transmembrane region" description="Helical" evidence="2">
    <location>
        <begin position="759"/>
        <end position="779"/>
    </location>
</feature>
<dbReference type="GO" id="GO:0006355">
    <property type="term" value="P:regulation of DNA-templated transcription"/>
    <property type="evidence" value="ECO:0007669"/>
    <property type="project" value="InterPro"/>
</dbReference>
<dbReference type="AlphaFoldDB" id="A0A1I4ZHI8"/>
<feature type="coiled-coil region" evidence="1">
    <location>
        <begin position="791"/>
        <end position="827"/>
    </location>
</feature>
<reference evidence="4 5" key="1">
    <citation type="submission" date="2016-10" db="EMBL/GenBank/DDBJ databases">
        <authorList>
            <person name="de Groot N.N."/>
        </authorList>
    </citation>
    <scope>NUCLEOTIDE SEQUENCE [LARGE SCALE GENOMIC DNA]</scope>
    <source>
        <strain evidence="4 5">DSM 17794</strain>
    </source>
</reference>
<dbReference type="InterPro" id="IPR036388">
    <property type="entry name" value="WH-like_DNA-bd_sf"/>
</dbReference>
<dbReference type="SUPFAM" id="SSF63829">
    <property type="entry name" value="Calcium-dependent phosphotriesterase"/>
    <property type="match status" value="1"/>
</dbReference>
<name>A0A1I4ZHI8_9FLAO</name>
<evidence type="ECO:0000259" key="3">
    <source>
        <dbReference type="SMART" id="SM00421"/>
    </source>
</evidence>
<dbReference type="InterPro" id="IPR000792">
    <property type="entry name" value="Tscrpt_reg_LuxR_C"/>
</dbReference>
<evidence type="ECO:0000313" key="5">
    <source>
        <dbReference type="Proteomes" id="UP000199153"/>
    </source>
</evidence>
<dbReference type="SUPFAM" id="SSF50998">
    <property type="entry name" value="Quinoprotein alcohol dehydrogenase-like"/>
    <property type="match status" value="1"/>
</dbReference>
<keyword evidence="2" id="KW-0472">Membrane</keyword>
<evidence type="ECO:0000256" key="2">
    <source>
        <dbReference type="SAM" id="Phobius"/>
    </source>
</evidence>
<keyword evidence="2" id="KW-1133">Transmembrane helix</keyword>
<dbReference type="InterPro" id="IPR016032">
    <property type="entry name" value="Sig_transdc_resp-reg_C-effctor"/>
</dbReference>
<keyword evidence="5" id="KW-1185">Reference proteome</keyword>
<organism evidence="4 5">
    <name type="scientific">Salegentibacter flavus</name>
    <dbReference type="NCBI Taxonomy" id="287099"/>
    <lineage>
        <taxon>Bacteria</taxon>
        <taxon>Pseudomonadati</taxon>
        <taxon>Bacteroidota</taxon>
        <taxon>Flavobacteriia</taxon>
        <taxon>Flavobacteriales</taxon>
        <taxon>Flavobacteriaceae</taxon>
        <taxon>Salegentibacter</taxon>
    </lineage>
</organism>
<dbReference type="Gene3D" id="2.130.10.10">
    <property type="entry name" value="YVTN repeat-like/Quinoprotein amine dehydrogenase"/>
    <property type="match status" value="2"/>
</dbReference>
<sequence length="979" mass="112200">MSEQSDSIIAFMNLFQGVFLAAFLMALPGLLICQESSELSIALRKSPLVSHYSQEDFQGDTQFWTTTEDHLGVSYFGNNDGVVIFDGERWQKVSLPNHSSVRSLITSSKGKVYAGGFNELGIIEKQATGDYIYRSLLKDLDLEGIELENLWQVHEYKDYIIFRSFNELIAISGNTATHISANNSFVHSGIVNNRFFVQDAGFGIMEFNPEEMRLNKVFDFGRGSVVGFLPSGLQNELMAITREGSVFKMNLKNNEVYPWKQVLDKENQGQIISAIKFEEEYLLGTLGSKIIVLTEEGKINRNPPAFKDISNSSILNLFKAGNGLWVLLNNGLSYVDFDSPVSQLFQEGSVYDIYVGSDKIYLATNKGVYYSELQDGEIDKSMLEFRSIPNLEGQAWSITNLSGSLIVGHDRGLFELDGLRASQIGEVSGFWKVVGIPDSPNTFIASNYNGIYLLKKNGAIWSLQNKIKGFDESSRDILISDDANTFWVCHGYQGVYKLKLTEDYSRVYAVDHFTDRNGLISPFNVNVTRWEDDIVFTSNTGIYEFDEASNYFKPYEKLNSVLDSTFNTRKLIKKKDTAWIVQDNEVGFIDFSEDKPEVQKNLFLNLKGKLNRGMESILPMENGKVLIGATTGLFLYDTQTGEQSEDLVTEITGIRYVKDSREMAIANNSEMNLPVDTEIIRFEFATPRMSPSSEIEFSYILEGIDEHWSSWEETPFKEFTHLRPGDYTFKVRSRNLVGQKGEVSSASFRIPPIWYKTDVAFFIYFLGIIGLIILMIYVFRAKIISERRKAKMAAEKAQRLLKLEIEQLRLEKDKELIKQDKKLLEEDNIQKSKELANYTMMLVKKKDVFNETYENLQDFQKTLKTQGAKRNLRNIIQKLNNHRIGEEYMKIFDVNFEKVHKNFFRTLKEINPDLTKRELRLCAFVKMDLTNKEIAPLLNISVRGVETARYRVRKKLDVHEPNFLHFLENLPVNEKEEIF</sequence>
<dbReference type="Gene3D" id="2.60.40.10">
    <property type="entry name" value="Immunoglobulins"/>
    <property type="match status" value="1"/>
</dbReference>
<dbReference type="InterPro" id="IPR011123">
    <property type="entry name" value="Y_Y_Y"/>
</dbReference>
<keyword evidence="2" id="KW-0812">Transmembrane</keyword>
<dbReference type="EMBL" id="FOVL01000006">
    <property type="protein sequence ID" value="SFN49731.1"/>
    <property type="molecule type" value="Genomic_DNA"/>
</dbReference>
<keyword evidence="1" id="KW-0175">Coiled coil</keyword>
<proteinExistence type="predicted"/>
<accession>A0A1I4ZHI8</accession>
<dbReference type="SMART" id="SM00421">
    <property type="entry name" value="HTH_LUXR"/>
    <property type="match status" value="1"/>
</dbReference>
<dbReference type="InterPro" id="IPR015943">
    <property type="entry name" value="WD40/YVTN_repeat-like_dom_sf"/>
</dbReference>
<dbReference type="Proteomes" id="UP000199153">
    <property type="component" value="Unassembled WGS sequence"/>
</dbReference>
<dbReference type="InterPro" id="IPR011047">
    <property type="entry name" value="Quinoprotein_ADH-like_sf"/>
</dbReference>
<dbReference type="Pfam" id="PF00196">
    <property type="entry name" value="GerE"/>
    <property type="match status" value="1"/>
</dbReference>